<evidence type="ECO:0000256" key="3">
    <source>
        <dbReference type="ARBA" id="ARBA00022574"/>
    </source>
</evidence>
<evidence type="ECO:0000256" key="7">
    <source>
        <dbReference type="ARBA" id="ARBA00042222"/>
    </source>
</evidence>
<dbReference type="Gene3D" id="2.130.10.10">
    <property type="entry name" value="YVTN repeat-like/Quinoprotein amine dehydrogenase"/>
    <property type="match status" value="1"/>
</dbReference>
<accession>A0A7M7L3M1</accession>
<dbReference type="RefSeq" id="XP_022673372.1">
    <property type="nucleotide sequence ID" value="XM_022817637.1"/>
</dbReference>
<dbReference type="InParanoid" id="A0A7M7L3M1"/>
<dbReference type="InterPro" id="IPR019775">
    <property type="entry name" value="WD40_repeat_CS"/>
</dbReference>
<comment type="similarity">
    <text evidence="5">Belongs to the WD repeat MORG1 family.</text>
</comment>
<reference evidence="9" key="1">
    <citation type="submission" date="2021-01" db="UniProtKB">
        <authorList>
            <consortium name="EnsemblMetazoa"/>
        </authorList>
    </citation>
    <scope>IDENTIFICATION</scope>
</reference>
<evidence type="ECO:0000256" key="8">
    <source>
        <dbReference type="PROSITE-ProRule" id="PRU00221"/>
    </source>
</evidence>
<dbReference type="InterPro" id="IPR036322">
    <property type="entry name" value="WD40_repeat_dom_sf"/>
</dbReference>
<dbReference type="SUPFAM" id="SSF50978">
    <property type="entry name" value="WD40 repeat-like"/>
    <property type="match status" value="1"/>
</dbReference>
<evidence type="ECO:0000256" key="6">
    <source>
        <dbReference type="ARBA" id="ARBA00040453"/>
    </source>
</evidence>
<dbReference type="PROSITE" id="PS50082">
    <property type="entry name" value="WD_REPEATS_2"/>
    <property type="match status" value="3"/>
</dbReference>
<evidence type="ECO:0000256" key="1">
    <source>
        <dbReference type="ARBA" id="ARBA00004496"/>
    </source>
</evidence>
<dbReference type="PROSITE" id="PS00678">
    <property type="entry name" value="WD_REPEATS_1"/>
    <property type="match status" value="2"/>
</dbReference>
<proteinExistence type="inferred from homology"/>
<dbReference type="AlphaFoldDB" id="A0A7M7L3M1"/>
<dbReference type="KEGG" id="vde:111255558"/>
<keyword evidence="10" id="KW-1185">Reference proteome</keyword>
<dbReference type="Pfam" id="PF00400">
    <property type="entry name" value="WD40"/>
    <property type="match status" value="6"/>
</dbReference>
<dbReference type="PRINTS" id="PR00320">
    <property type="entry name" value="GPROTEINBRPT"/>
</dbReference>
<dbReference type="FunCoup" id="A0A7M7L3M1">
    <property type="interactions" value="636"/>
</dbReference>
<evidence type="ECO:0000256" key="4">
    <source>
        <dbReference type="ARBA" id="ARBA00022737"/>
    </source>
</evidence>
<dbReference type="Proteomes" id="UP000594260">
    <property type="component" value="Unplaced"/>
</dbReference>
<dbReference type="InterPro" id="IPR015943">
    <property type="entry name" value="WD40/YVTN_repeat-like_dom_sf"/>
</dbReference>
<dbReference type="CDD" id="cd00200">
    <property type="entry name" value="WD40"/>
    <property type="match status" value="1"/>
</dbReference>
<keyword evidence="3 8" id="KW-0853">WD repeat</keyword>
<dbReference type="InterPro" id="IPR001680">
    <property type="entry name" value="WD40_rpt"/>
</dbReference>
<comment type="subcellular location">
    <subcellularLocation>
        <location evidence="1">Cytoplasm</location>
    </subcellularLocation>
</comment>
<evidence type="ECO:0000313" key="9">
    <source>
        <dbReference type="EnsemblMetazoa" id="XP_022673373"/>
    </source>
</evidence>
<dbReference type="GeneID" id="111255558"/>
<dbReference type="GO" id="GO:0005737">
    <property type="term" value="C:cytoplasm"/>
    <property type="evidence" value="ECO:0007669"/>
    <property type="project" value="UniProtKB-SubCell"/>
</dbReference>
<evidence type="ECO:0000256" key="2">
    <source>
        <dbReference type="ARBA" id="ARBA00022490"/>
    </source>
</evidence>
<feature type="repeat" description="WD" evidence="8">
    <location>
        <begin position="7"/>
        <end position="39"/>
    </location>
</feature>
<dbReference type="PANTHER" id="PTHR22842">
    <property type="entry name" value="WD40 REPEAT PROTEIN"/>
    <property type="match status" value="1"/>
</dbReference>
<keyword evidence="4" id="KW-0677">Repeat</keyword>
<dbReference type="GO" id="GO:0000398">
    <property type="term" value="P:mRNA splicing, via spliceosome"/>
    <property type="evidence" value="ECO:0007669"/>
    <property type="project" value="TreeGrafter"/>
</dbReference>
<dbReference type="EnsemblMetazoa" id="XM_022817638">
    <property type="protein sequence ID" value="XP_022673373"/>
    <property type="gene ID" value="LOC111255558"/>
</dbReference>
<dbReference type="InterPro" id="IPR020472">
    <property type="entry name" value="WD40_PAC1"/>
</dbReference>
<dbReference type="InterPro" id="IPR051980">
    <property type="entry name" value="WD_repeat_MORG1"/>
</dbReference>
<evidence type="ECO:0000313" key="10">
    <source>
        <dbReference type="Proteomes" id="UP000594260"/>
    </source>
</evidence>
<dbReference type="PROSITE" id="PS50294">
    <property type="entry name" value="WD_REPEATS_REGION"/>
    <property type="match status" value="2"/>
</dbReference>
<dbReference type="RefSeq" id="XP_022673373.1">
    <property type="nucleotide sequence ID" value="XM_022817638.1"/>
</dbReference>
<dbReference type="SMART" id="SM00320">
    <property type="entry name" value="WD40"/>
    <property type="match status" value="7"/>
</dbReference>
<sequence>MLMRSYIDCRQGAVRAVRYNVDGNYALTAGSDRTVKLWNPTKNLPHKCLQTFVGHGLDVLDCRGSCDNSLIATASADKSCALFDVQTGRSIRRWRGHAGSVFCVTFNEDASLVLSGGIDGTVAVWDVRNKGTREPVQILKEPTDAVTSVTCSDHEILVSSLDGHVRRYDIRVGKMFHDDTAAPATRACFTADGKCILTSCIGGVLHLIDKHSGECLQQFKGHKNAEFYLDIALGANDMRVFSGSEDGNVYIWDLIEANVVHKIQHNIIAPVHSLSHHPEKNYLLTASKGVVYCWAEKNPDE</sequence>
<evidence type="ECO:0000256" key="5">
    <source>
        <dbReference type="ARBA" id="ARBA00038145"/>
    </source>
</evidence>
<dbReference type="OMA" id="MCWDIRT"/>
<dbReference type="EnsemblMetazoa" id="XM_022817637">
    <property type="protein sequence ID" value="XP_022673372"/>
    <property type="gene ID" value="LOC111255558"/>
</dbReference>
<name>A0A7M7L3M1_VARDE</name>
<keyword evidence="2" id="KW-0963">Cytoplasm</keyword>
<organism evidence="9 10">
    <name type="scientific">Varroa destructor</name>
    <name type="common">Honeybee mite</name>
    <dbReference type="NCBI Taxonomy" id="109461"/>
    <lineage>
        <taxon>Eukaryota</taxon>
        <taxon>Metazoa</taxon>
        <taxon>Ecdysozoa</taxon>
        <taxon>Arthropoda</taxon>
        <taxon>Chelicerata</taxon>
        <taxon>Arachnida</taxon>
        <taxon>Acari</taxon>
        <taxon>Parasitiformes</taxon>
        <taxon>Mesostigmata</taxon>
        <taxon>Gamasina</taxon>
        <taxon>Dermanyssoidea</taxon>
        <taxon>Varroidae</taxon>
        <taxon>Varroa</taxon>
    </lineage>
</organism>
<dbReference type="OrthoDB" id="71437at2759"/>
<protein>
    <recommendedName>
        <fullName evidence="6">WD repeat domain-containing protein 83</fullName>
    </recommendedName>
    <alternativeName>
        <fullName evidence="7">Mitogen-activated protein kinase organizer 1</fullName>
    </alternativeName>
</protein>
<dbReference type="PANTHER" id="PTHR22842:SF3">
    <property type="entry name" value="WD REPEAT DOMAIN-CONTAINING PROTEIN 83"/>
    <property type="match status" value="1"/>
</dbReference>
<feature type="repeat" description="WD" evidence="8">
    <location>
        <begin position="231"/>
        <end position="262"/>
    </location>
</feature>
<dbReference type="GO" id="GO:0071013">
    <property type="term" value="C:catalytic step 2 spliceosome"/>
    <property type="evidence" value="ECO:0007669"/>
    <property type="project" value="TreeGrafter"/>
</dbReference>
<feature type="repeat" description="WD" evidence="8">
    <location>
        <begin position="94"/>
        <end position="129"/>
    </location>
</feature>